<evidence type="ECO:0000256" key="4">
    <source>
        <dbReference type="ARBA" id="ARBA00022989"/>
    </source>
</evidence>
<evidence type="ECO:0000256" key="5">
    <source>
        <dbReference type="ARBA" id="ARBA00023136"/>
    </source>
</evidence>
<feature type="transmembrane region" description="Helical" evidence="8">
    <location>
        <begin position="48"/>
        <end position="67"/>
    </location>
</feature>
<proteinExistence type="predicted"/>
<evidence type="ECO:0000256" key="7">
    <source>
        <dbReference type="ARBA" id="ARBA00023180"/>
    </source>
</evidence>
<evidence type="ECO:0000256" key="3">
    <source>
        <dbReference type="ARBA" id="ARBA00022692"/>
    </source>
</evidence>
<keyword evidence="6" id="KW-0675">Receptor</keyword>
<dbReference type="EMBL" id="JASPKZ010010668">
    <property type="protein sequence ID" value="KAJ9573928.1"/>
    <property type="molecule type" value="Genomic_DNA"/>
</dbReference>
<keyword evidence="4 8" id="KW-1133">Transmembrane helix</keyword>
<keyword evidence="2" id="KW-1003">Cell membrane</keyword>
<evidence type="ECO:0000256" key="6">
    <source>
        <dbReference type="ARBA" id="ARBA00023170"/>
    </source>
</evidence>
<dbReference type="AlphaFoldDB" id="A0AAD8E1J9"/>
<keyword evidence="3 8" id="KW-0812">Transmembrane</keyword>
<organism evidence="9 10">
    <name type="scientific">Diploptera punctata</name>
    <name type="common">Pacific beetle cockroach</name>
    <dbReference type="NCBI Taxonomy" id="6984"/>
    <lineage>
        <taxon>Eukaryota</taxon>
        <taxon>Metazoa</taxon>
        <taxon>Ecdysozoa</taxon>
        <taxon>Arthropoda</taxon>
        <taxon>Hexapoda</taxon>
        <taxon>Insecta</taxon>
        <taxon>Pterygota</taxon>
        <taxon>Neoptera</taxon>
        <taxon>Polyneoptera</taxon>
        <taxon>Dictyoptera</taxon>
        <taxon>Blattodea</taxon>
        <taxon>Blaberoidea</taxon>
        <taxon>Blaberidae</taxon>
        <taxon>Diplopterinae</taxon>
        <taxon>Diploptera</taxon>
    </lineage>
</organism>
<dbReference type="Proteomes" id="UP001233999">
    <property type="component" value="Unassembled WGS sequence"/>
</dbReference>
<feature type="transmembrane region" description="Helical" evidence="8">
    <location>
        <begin position="20"/>
        <end position="36"/>
    </location>
</feature>
<gene>
    <name evidence="9" type="ORF">L9F63_008690</name>
</gene>
<sequence>MVNYIMHKSIIFELSGFREISYNVYFIWSILTSVSVSKIPKTTRVRVFFLQLVCYVLVMSTLFQSFFTSFLTEPVMERGITTVEELIISKQRRFQTSALMELNSGGIRIQRSSTPIENFLNIENSAVLTTEIYMKLKISNRMRLEKPCSFLFLSETSQCVIFHGLSPFYEAFNLKVMRSLESGLVIKLLDDYFSSDVNINETLTTYTFRRNQQEEYFAIDLQHLRIVFFIYLFGMTVRIFVFIFEIV</sequence>
<evidence type="ECO:0000313" key="9">
    <source>
        <dbReference type="EMBL" id="KAJ9573928.1"/>
    </source>
</evidence>
<keyword evidence="7" id="KW-0325">Glycoprotein</keyword>
<keyword evidence="5 8" id="KW-0472">Membrane</keyword>
<feature type="transmembrane region" description="Helical" evidence="8">
    <location>
        <begin position="226"/>
        <end position="244"/>
    </location>
</feature>
<comment type="subcellular location">
    <subcellularLocation>
        <location evidence="1">Cell membrane</location>
        <topology evidence="1">Multi-pass membrane protein</topology>
    </subcellularLocation>
</comment>
<reference evidence="9" key="1">
    <citation type="journal article" date="2023" name="IScience">
        <title>Live-bearing cockroach genome reveals convergent evolutionary mechanisms linked to viviparity in insects and beyond.</title>
        <authorList>
            <person name="Fouks B."/>
            <person name="Harrison M.C."/>
            <person name="Mikhailova A.A."/>
            <person name="Marchal E."/>
            <person name="English S."/>
            <person name="Carruthers M."/>
            <person name="Jennings E.C."/>
            <person name="Chiamaka E.L."/>
            <person name="Frigard R.A."/>
            <person name="Pippel M."/>
            <person name="Attardo G.M."/>
            <person name="Benoit J.B."/>
            <person name="Bornberg-Bauer E."/>
            <person name="Tobe S.S."/>
        </authorList>
    </citation>
    <scope>NUCLEOTIDE SEQUENCE</scope>
    <source>
        <strain evidence="9">Stay&amp;Tobe</strain>
    </source>
</reference>
<dbReference type="GO" id="GO:0005886">
    <property type="term" value="C:plasma membrane"/>
    <property type="evidence" value="ECO:0007669"/>
    <property type="project" value="UniProtKB-SubCell"/>
</dbReference>
<dbReference type="InterPro" id="IPR052192">
    <property type="entry name" value="Insect_Ionotropic_Sensory_Rcpt"/>
</dbReference>
<comment type="caution">
    <text evidence="9">The sequence shown here is derived from an EMBL/GenBank/DDBJ whole genome shotgun (WGS) entry which is preliminary data.</text>
</comment>
<dbReference type="PANTHER" id="PTHR42643:SF24">
    <property type="entry name" value="IONOTROPIC RECEPTOR 60A"/>
    <property type="match status" value="1"/>
</dbReference>
<dbReference type="Gene3D" id="1.10.287.70">
    <property type="match status" value="1"/>
</dbReference>
<keyword evidence="10" id="KW-1185">Reference proteome</keyword>
<name>A0AAD8E1J9_DIPPU</name>
<evidence type="ECO:0008006" key="11">
    <source>
        <dbReference type="Google" id="ProtNLM"/>
    </source>
</evidence>
<dbReference type="PANTHER" id="PTHR42643">
    <property type="entry name" value="IONOTROPIC RECEPTOR 20A-RELATED"/>
    <property type="match status" value="1"/>
</dbReference>
<evidence type="ECO:0000256" key="2">
    <source>
        <dbReference type="ARBA" id="ARBA00022475"/>
    </source>
</evidence>
<evidence type="ECO:0000313" key="10">
    <source>
        <dbReference type="Proteomes" id="UP001233999"/>
    </source>
</evidence>
<reference evidence="9" key="2">
    <citation type="submission" date="2023-05" db="EMBL/GenBank/DDBJ databases">
        <authorList>
            <person name="Fouks B."/>
        </authorList>
    </citation>
    <scope>NUCLEOTIDE SEQUENCE</scope>
    <source>
        <strain evidence="9">Stay&amp;Tobe</strain>
        <tissue evidence="9">Testes</tissue>
    </source>
</reference>
<evidence type="ECO:0000256" key="8">
    <source>
        <dbReference type="SAM" id="Phobius"/>
    </source>
</evidence>
<accession>A0AAD8E1J9</accession>
<evidence type="ECO:0000256" key="1">
    <source>
        <dbReference type="ARBA" id="ARBA00004651"/>
    </source>
</evidence>
<protein>
    <recommendedName>
        <fullName evidence="11">Ionotropic glutamate receptor C-terminal domain-containing protein</fullName>
    </recommendedName>
</protein>